<dbReference type="EMBL" id="MCFA01000062">
    <property type="protein sequence ID" value="ORY11354.1"/>
    <property type="molecule type" value="Genomic_DNA"/>
</dbReference>
<comment type="caution">
    <text evidence="11">The sequence shown here is derived from an EMBL/GenBank/DDBJ whole genome shotgun (WGS) entry which is preliminary data.</text>
</comment>
<protein>
    <recommendedName>
        <fullName evidence="10">RING-type domain-containing protein</fullName>
    </recommendedName>
</protein>
<evidence type="ECO:0000313" key="11">
    <source>
        <dbReference type="EMBL" id="ORY11354.1"/>
    </source>
</evidence>
<dbReference type="GO" id="GO:0016740">
    <property type="term" value="F:transferase activity"/>
    <property type="evidence" value="ECO:0007669"/>
    <property type="project" value="UniProtKB-KW"/>
</dbReference>
<keyword evidence="7" id="KW-0862">Zinc</keyword>
<gene>
    <name evidence="11" type="ORF">BCR34DRAFT_624863</name>
</gene>
<feature type="region of interest" description="Disordered" evidence="8">
    <location>
        <begin position="110"/>
        <end position="129"/>
    </location>
</feature>
<keyword evidence="12" id="KW-1185">Reference proteome</keyword>
<dbReference type="CDD" id="cd20353">
    <property type="entry name" value="Rcat_RBR_RNF216"/>
    <property type="match status" value="1"/>
</dbReference>
<reference evidence="11 12" key="1">
    <citation type="submission" date="2016-07" db="EMBL/GenBank/DDBJ databases">
        <title>Pervasive Adenine N6-methylation of Active Genes in Fungi.</title>
        <authorList>
            <consortium name="DOE Joint Genome Institute"/>
            <person name="Mondo S.J."/>
            <person name="Dannebaum R.O."/>
            <person name="Kuo R.C."/>
            <person name="Labutti K."/>
            <person name="Haridas S."/>
            <person name="Kuo A."/>
            <person name="Salamov A."/>
            <person name="Ahrendt S.R."/>
            <person name="Lipzen A."/>
            <person name="Sullivan W."/>
            <person name="Andreopoulos W.B."/>
            <person name="Clum A."/>
            <person name="Lindquist E."/>
            <person name="Daum C."/>
            <person name="Ramamoorthy G.K."/>
            <person name="Gryganskyi A."/>
            <person name="Culley D."/>
            <person name="Magnuson J.K."/>
            <person name="James T.Y."/>
            <person name="O'Malley M.A."/>
            <person name="Stajich J.E."/>
            <person name="Spatafora J.W."/>
            <person name="Visel A."/>
            <person name="Grigoriev I.V."/>
        </authorList>
    </citation>
    <scope>NUCLEOTIDE SEQUENCE [LARGE SCALE GENOMIC DNA]</scope>
    <source>
        <strain evidence="11 12">CBS 115471</strain>
    </source>
</reference>
<dbReference type="Gene3D" id="1.20.120.1750">
    <property type="match status" value="1"/>
</dbReference>
<dbReference type="InterPro" id="IPR058758">
    <property type="entry name" value="UBA_RNF216"/>
</dbReference>
<dbReference type="InterPro" id="IPR047546">
    <property type="entry name" value="Rcat_RBR_RNF216"/>
</dbReference>
<evidence type="ECO:0000256" key="3">
    <source>
        <dbReference type="ARBA" id="ARBA00022723"/>
    </source>
</evidence>
<sequence>MSSVFASIVRPPKPARLSSTTDADTPREADADPRQPTCTRRRRDSDEPDLRDLNNALQALTDIFPDIQPEVFREMLGSFSEESRLEVITETLLKNSAKWVRGRYRMPAEQEEQRATAHTYKYRSSDSAHMKDTRGAPLALEDTFRSRKYREAAKEALYSEFKGLSHSTIKAVLAEYNWNYTQARPTLLGLVQKSWRYSITSFLMRRKAPSAKDHPLVVWTSADAKAGRPAMPMLVSTRSHELNKELHDSLIFPVLEQRREEQMQRDWELANELNEAEAEEAGEMYDCECCFIPNTLEQMSACDTDGHYICFRCIRQAINAALYDQGWNRNIDTERCTLRCIAPISTGTADCTGCIPMASISLALLSDSEKNGLDTLTKLNDRLATDSLLKSRLPLIRCPFCHYAEVDELSLPNADLTSNLRFRLRPLLLTLSPISFTLPRLLILLVLGLAFRFVVLALFLFTTINYMLPSAYSLPLYPTLRSALHTTLLRRRGLRFVCASPLCSRSSCLRCSAPWHDPHECFSSQLTSLRLTLERAETEAVKRTCPQCNLGFVKSEGCNKLVCLCGYAMCYVCREGLGNEGYGHFCQHFRERPGESCGVCGKCDLYKTEGEDGVRERARREAEGRWWEQQGGEGKGKGVESLEKLREGGALGIMGEQGRGWWGGLRERLD</sequence>
<organism evidence="11 12">
    <name type="scientific">Clohesyomyces aquaticus</name>
    <dbReference type="NCBI Taxonomy" id="1231657"/>
    <lineage>
        <taxon>Eukaryota</taxon>
        <taxon>Fungi</taxon>
        <taxon>Dikarya</taxon>
        <taxon>Ascomycota</taxon>
        <taxon>Pezizomycotina</taxon>
        <taxon>Dothideomycetes</taxon>
        <taxon>Pleosporomycetidae</taxon>
        <taxon>Pleosporales</taxon>
        <taxon>Lindgomycetaceae</taxon>
        <taxon>Clohesyomyces</taxon>
    </lineage>
</organism>
<name>A0A1Y1ZMD9_9PLEO</name>
<dbReference type="InterPro" id="IPR047544">
    <property type="entry name" value="RING-HC_RBR_RNF216"/>
</dbReference>
<feature type="region of interest" description="Disordered" evidence="8">
    <location>
        <begin position="1"/>
        <end position="50"/>
    </location>
</feature>
<dbReference type="PANTHER" id="PTHR22770">
    <property type="entry name" value="UBIQUITIN CONJUGATING ENZYME 7 INTERACTING PROTEIN-RELATED"/>
    <property type="match status" value="1"/>
</dbReference>
<dbReference type="OrthoDB" id="10009520at2759"/>
<keyword evidence="2" id="KW-0808">Transferase</keyword>
<dbReference type="PANTHER" id="PTHR22770:SF42">
    <property type="entry name" value="FINGER PROTEIN (ZIN), PUTATIVE (AFU_ORTHOLOGUE AFUA_4G03910)-RELATED"/>
    <property type="match status" value="1"/>
</dbReference>
<feature type="transmembrane region" description="Helical" evidence="9">
    <location>
        <begin position="441"/>
        <end position="461"/>
    </location>
</feature>
<keyword evidence="9" id="KW-0472">Membrane</keyword>
<dbReference type="InterPro" id="IPR051628">
    <property type="entry name" value="LUBAC_E3_Ligases"/>
</dbReference>
<evidence type="ECO:0000259" key="10">
    <source>
        <dbReference type="PROSITE" id="PS51873"/>
    </source>
</evidence>
<dbReference type="PROSITE" id="PS51873">
    <property type="entry name" value="TRIAD"/>
    <property type="match status" value="1"/>
</dbReference>
<dbReference type="AlphaFoldDB" id="A0A1Y1ZMD9"/>
<keyword evidence="6" id="KW-0833">Ubl conjugation pathway</keyword>
<dbReference type="SUPFAM" id="SSF57850">
    <property type="entry name" value="RING/U-box"/>
    <property type="match status" value="1"/>
</dbReference>
<proteinExistence type="predicted"/>
<evidence type="ECO:0000313" key="12">
    <source>
        <dbReference type="Proteomes" id="UP000193144"/>
    </source>
</evidence>
<keyword evidence="3" id="KW-0479">Metal-binding</keyword>
<evidence type="ECO:0000256" key="2">
    <source>
        <dbReference type="ARBA" id="ARBA00022679"/>
    </source>
</evidence>
<keyword evidence="9" id="KW-1133">Transmembrane helix</keyword>
<dbReference type="Proteomes" id="UP000193144">
    <property type="component" value="Unassembled WGS sequence"/>
</dbReference>
<dbReference type="STRING" id="1231657.A0A1Y1ZMD9"/>
<evidence type="ECO:0000256" key="5">
    <source>
        <dbReference type="ARBA" id="ARBA00022771"/>
    </source>
</evidence>
<dbReference type="GO" id="GO:0008270">
    <property type="term" value="F:zinc ion binding"/>
    <property type="evidence" value="ECO:0007669"/>
    <property type="project" value="UniProtKB-KW"/>
</dbReference>
<comment type="pathway">
    <text evidence="1">Protein modification; protein ubiquitination.</text>
</comment>
<feature type="region of interest" description="Disordered" evidence="8">
    <location>
        <begin position="620"/>
        <end position="639"/>
    </location>
</feature>
<keyword evidence="4" id="KW-0677">Repeat</keyword>
<feature type="compositionally biased region" description="Basic and acidic residues" evidence="8">
    <location>
        <begin position="24"/>
        <end position="33"/>
    </location>
</feature>
<dbReference type="Pfam" id="PF26112">
    <property type="entry name" value="UBA_RNF216"/>
    <property type="match status" value="1"/>
</dbReference>
<dbReference type="Pfam" id="PF26200">
    <property type="entry name" value="Rcat_RNF216"/>
    <property type="match status" value="1"/>
</dbReference>
<keyword evidence="9" id="KW-0812">Transmembrane</keyword>
<keyword evidence="5" id="KW-0863">Zinc-finger</keyword>
<evidence type="ECO:0000256" key="6">
    <source>
        <dbReference type="ARBA" id="ARBA00022786"/>
    </source>
</evidence>
<evidence type="ECO:0000256" key="4">
    <source>
        <dbReference type="ARBA" id="ARBA00022737"/>
    </source>
</evidence>
<evidence type="ECO:0000256" key="8">
    <source>
        <dbReference type="SAM" id="MobiDB-lite"/>
    </source>
</evidence>
<dbReference type="Pfam" id="PF26191">
    <property type="entry name" value="RING-HC_RBR_RNF216"/>
    <property type="match status" value="1"/>
</dbReference>
<accession>A0A1Y1ZMD9</accession>
<evidence type="ECO:0000256" key="7">
    <source>
        <dbReference type="ARBA" id="ARBA00022833"/>
    </source>
</evidence>
<evidence type="ECO:0000256" key="9">
    <source>
        <dbReference type="SAM" id="Phobius"/>
    </source>
</evidence>
<feature type="domain" description="RING-type" evidence="10">
    <location>
        <begin position="283"/>
        <end position="601"/>
    </location>
</feature>
<evidence type="ECO:0000256" key="1">
    <source>
        <dbReference type="ARBA" id="ARBA00004906"/>
    </source>
</evidence>
<dbReference type="InterPro" id="IPR044066">
    <property type="entry name" value="TRIAD_supradom"/>
</dbReference>